<keyword evidence="1" id="KW-0472">Membrane</keyword>
<dbReference type="PIRSF" id="PIRSF024534">
    <property type="entry name" value="ThiW"/>
    <property type="match status" value="1"/>
</dbReference>
<dbReference type="KEGG" id="elim:B2M23_17840"/>
<name>A0AAC9QWC3_EUBLI</name>
<keyword evidence="1" id="KW-0812">Transmembrane</keyword>
<dbReference type="Proteomes" id="UP000192391">
    <property type="component" value="Chromosome"/>
</dbReference>
<reference evidence="3" key="1">
    <citation type="journal article" date="2017" name="Sci. Rep.">
        <title>Determination of the Genome and Primary Transcriptome of Syngas Fermenting Eubacterium limosum ATCC 8486.</title>
        <authorList>
            <person name="Song Y."/>
            <person name="Shin J."/>
            <person name="Jeong Y."/>
            <person name="Jin S."/>
            <person name="Lee J.K."/>
            <person name="Kim D.R."/>
            <person name="Kim S.C."/>
            <person name="Cho S."/>
            <person name="Cho B.K."/>
        </authorList>
    </citation>
    <scope>NUCLEOTIDE SEQUENCE [LARGE SCALE GENOMIC DNA]</scope>
    <source>
        <strain evidence="3">ATCC 8486</strain>
    </source>
</reference>
<feature type="transmembrane region" description="Helical" evidence="1">
    <location>
        <begin position="130"/>
        <end position="155"/>
    </location>
</feature>
<dbReference type="Gene3D" id="1.10.1760.20">
    <property type="match status" value="1"/>
</dbReference>
<feature type="transmembrane region" description="Helical" evidence="1">
    <location>
        <begin position="44"/>
        <end position="69"/>
    </location>
</feature>
<feature type="transmembrane region" description="Helical" evidence="1">
    <location>
        <begin position="105"/>
        <end position="124"/>
    </location>
</feature>
<sequence length="173" mass="18375">MMEKNRTQKLTMASILIAVGVVCSPFSIPLGAARCFPVQHMVNILSAVFLGPFYGVSMAFITSLIRVMLGTGSLLAFPGSMCGALLCGLVFRYTEKLTFTYLGELLGTSILGALAAYPIATIVMGKEAALFAYVIPFFISCIGGVVLGAVLVAAIQKTGIMSHILNDKSRQQQ</sequence>
<proteinExistence type="predicted"/>
<evidence type="ECO:0000256" key="1">
    <source>
        <dbReference type="SAM" id="Phobius"/>
    </source>
</evidence>
<dbReference type="Pfam" id="PF09512">
    <property type="entry name" value="ThiW"/>
    <property type="match status" value="1"/>
</dbReference>
<dbReference type="EMBL" id="CP019962">
    <property type="protein sequence ID" value="ARD67279.1"/>
    <property type="molecule type" value="Genomic_DNA"/>
</dbReference>
<protein>
    <submittedName>
        <fullName evidence="2">Energy coupling factor transporter S component ThiW</fullName>
    </submittedName>
</protein>
<organism evidence="2 3">
    <name type="scientific">Eubacterium limosum</name>
    <dbReference type="NCBI Taxonomy" id="1736"/>
    <lineage>
        <taxon>Bacteria</taxon>
        <taxon>Bacillati</taxon>
        <taxon>Bacillota</taxon>
        <taxon>Clostridia</taxon>
        <taxon>Eubacteriales</taxon>
        <taxon>Eubacteriaceae</taxon>
        <taxon>Eubacterium</taxon>
    </lineage>
</organism>
<keyword evidence="1" id="KW-1133">Transmembrane helix</keyword>
<dbReference type="InterPro" id="IPR012652">
    <property type="entry name" value="ThiW"/>
</dbReference>
<dbReference type="AlphaFoldDB" id="A0AAC9QWC3"/>
<feature type="transmembrane region" description="Helical" evidence="1">
    <location>
        <begin position="75"/>
        <end position="93"/>
    </location>
</feature>
<gene>
    <name evidence="2" type="ORF">B2M23_17840</name>
</gene>
<feature type="transmembrane region" description="Helical" evidence="1">
    <location>
        <begin position="12"/>
        <end position="32"/>
    </location>
</feature>
<evidence type="ECO:0000313" key="3">
    <source>
        <dbReference type="Proteomes" id="UP000192391"/>
    </source>
</evidence>
<accession>A0AAC9QWC3</accession>
<dbReference type="NCBIfam" id="TIGR02359">
    <property type="entry name" value="thiW"/>
    <property type="match status" value="1"/>
</dbReference>
<evidence type="ECO:0000313" key="2">
    <source>
        <dbReference type="EMBL" id="ARD67279.1"/>
    </source>
</evidence>